<organism evidence="2 3">
    <name type="scientific">Trichomonas vaginalis (strain ATCC PRA-98 / G3)</name>
    <dbReference type="NCBI Taxonomy" id="412133"/>
    <lineage>
        <taxon>Eukaryota</taxon>
        <taxon>Metamonada</taxon>
        <taxon>Parabasalia</taxon>
        <taxon>Trichomonadida</taxon>
        <taxon>Trichomonadidae</taxon>
        <taxon>Trichomonas</taxon>
    </lineage>
</organism>
<dbReference type="KEGG" id="tva:4759802"/>
<dbReference type="VEuPathDB" id="TrichDB:TVAGG3_0587820"/>
<keyword evidence="1" id="KW-1133">Transmembrane helix</keyword>
<evidence type="ECO:0000256" key="1">
    <source>
        <dbReference type="SAM" id="Phobius"/>
    </source>
</evidence>
<accession>A2EZF0</accession>
<reference evidence="2" key="1">
    <citation type="submission" date="2006-10" db="EMBL/GenBank/DDBJ databases">
        <authorList>
            <person name="Amadeo P."/>
            <person name="Zhao Q."/>
            <person name="Wortman J."/>
            <person name="Fraser-Liggett C."/>
            <person name="Carlton J."/>
        </authorList>
    </citation>
    <scope>NUCLEOTIDE SEQUENCE</scope>
    <source>
        <strain evidence="2">G3</strain>
    </source>
</reference>
<keyword evidence="1" id="KW-0472">Membrane</keyword>
<dbReference type="VEuPathDB" id="TrichDB:TVAG_431120"/>
<keyword evidence="3" id="KW-1185">Reference proteome</keyword>
<name>A2EZF0_TRIV3</name>
<reference evidence="2" key="2">
    <citation type="journal article" date="2007" name="Science">
        <title>Draft genome sequence of the sexually transmitted pathogen Trichomonas vaginalis.</title>
        <authorList>
            <person name="Carlton J.M."/>
            <person name="Hirt R.P."/>
            <person name="Silva J.C."/>
            <person name="Delcher A.L."/>
            <person name="Schatz M."/>
            <person name="Zhao Q."/>
            <person name="Wortman J.R."/>
            <person name="Bidwell S.L."/>
            <person name="Alsmark U.C.M."/>
            <person name="Besteiro S."/>
            <person name="Sicheritz-Ponten T."/>
            <person name="Noel C.J."/>
            <person name="Dacks J.B."/>
            <person name="Foster P.G."/>
            <person name="Simillion C."/>
            <person name="Van de Peer Y."/>
            <person name="Miranda-Saavedra D."/>
            <person name="Barton G.J."/>
            <person name="Westrop G.D."/>
            <person name="Mueller S."/>
            <person name="Dessi D."/>
            <person name="Fiori P.L."/>
            <person name="Ren Q."/>
            <person name="Paulsen I."/>
            <person name="Zhang H."/>
            <person name="Bastida-Corcuera F.D."/>
            <person name="Simoes-Barbosa A."/>
            <person name="Brown M.T."/>
            <person name="Hayes R.D."/>
            <person name="Mukherjee M."/>
            <person name="Okumura C.Y."/>
            <person name="Schneider R."/>
            <person name="Smith A.J."/>
            <person name="Vanacova S."/>
            <person name="Villalvazo M."/>
            <person name="Haas B.J."/>
            <person name="Pertea M."/>
            <person name="Feldblyum T.V."/>
            <person name="Utterback T.R."/>
            <person name="Shu C.L."/>
            <person name="Osoegawa K."/>
            <person name="de Jong P.J."/>
            <person name="Hrdy I."/>
            <person name="Horvathova L."/>
            <person name="Zubacova Z."/>
            <person name="Dolezal P."/>
            <person name="Malik S.B."/>
            <person name="Logsdon J.M. Jr."/>
            <person name="Henze K."/>
            <person name="Gupta A."/>
            <person name="Wang C.C."/>
            <person name="Dunne R.L."/>
            <person name="Upcroft J.A."/>
            <person name="Upcroft P."/>
            <person name="White O."/>
            <person name="Salzberg S.L."/>
            <person name="Tang P."/>
            <person name="Chiu C.-H."/>
            <person name="Lee Y.-S."/>
            <person name="Embley T.M."/>
            <person name="Coombs G.H."/>
            <person name="Mottram J.C."/>
            <person name="Tachezy J."/>
            <person name="Fraser-Liggett C.M."/>
            <person name="Johnson P.J."/>
        </authorList>
    </citation>
    <scope>NUCLEOTIDE SEQUENCE [LARGE SCALE GENOMIC DNA]</scope>
    <source>
        <strain evidence="2">G3</strain>
    </source>
</reference>
<evidence type="ECO:0000313" key="2">
    <source>
        <dbReference type="EMBL" id="EAY01971.1"/>
    </source>
</evidence>
<protein>
    <submittedName>
        <fullName evidence="2">Uncharacterized protein</fullName>
    </submittedName>
</protein>
<sequence>MFLLFLSSADCYGFKNLTITNGETVKMDFSNKSAVMSIPKVRSGELIFTFFSERRNYTASSYQEPYLHMKDDVFTIKSNHQDPLTFYYWELPDNLCPAHNFVFDLEHKMHFNALVNQKAEVQCIFSPFAAKSVKMRMDYGQDAVELYNGSMKKQLVNEHSHSYPPFFIRLLPHELPYTFEFTASSKHTGVHYCHFNSIPLTLMPIAVPATFQGIINDIKCTNTHEEVLFYAKFSFGSSVFVFIISIIIFMHHFFWRRNETPEKSTNDTEYLINEEPAE</sequence>
<gene>
    <name evidence="2" type="ORF">TVAG_431120</name>
</gene>
<keyword evidence="1" id="KW-0812">Transmembrane</keyword>
<feature type="transmembrane region" description="Helical" evidence="1">
    <location>
        <begin position="227"/>
        <end position="249"/>
    </location>
</feature>
<evidence type="ECO:0000313" key="3">
    <source>
        <dbReference type="Proteomes" id="UP000001542"/>
    </source>
</evidence>
<dbReference type="EMBL" id="DS113551">
    <property type="protein sequence ID" value="EAY01971.1"/>
    <property type="molecule type" value="Genomic_DNA"/>
</dbReference>
<dbReference type="AlphaFoldDB" id="A2EZF0"/>
<proteinExistence type="predicted"/>
<dbReference type="Proteomes" id="UP000001542">
    <property type="component" value="Unassembled WGS sequence"/>
</dbReference>
<dbReference type="InParanoid" id="A2EZF0"/>
<dbReference type="RefSeq" id="XP_001330812.1">
    <property type="nucleotide sequence ID" value="XM_001330776.1"/>
</dbReference>